<reference evidence="9" key="1">
    <citation type="submission" date="2023-06" db="EMBL/GenBank/DDBJ databases">
        <title>Genomic of Parafulvivirga corallium.</title>
        <authorList>
            <person name="Wang G."/>
        </authorList>
    </citation>
    <scope>NUCLEOTIDE SEQUENCE</scope>
    <source>
        <strain evidence="9">BMA10</strain>
    </source>
</reference>
<dbReference type="Pfam" id="PF06283">
    <property type="entry name" value="ThuA"/>
    <property type="match status" value="1"/>
</dbReference>
<evidence type="ECO:0000256" key="6">
    <source>
        <dbReference type="PROSITE-ProRule" id="PRU00433"/>
    </source>
</evidence>
<dbReference type="InterPro" id="IPR005084">
    <property type="entry name" value="CBM6"/>
</dbReference>
<evidence type="ECO:0000313" key="10">
    <source>
        <dbReference type="Proteomes" id="UP001172082"/>
    </source>
</evidence>
<dbReference type="PROSITE" id="PS51257">
    <property type="entry name" value="PROKAR_LIPOPROTEIN"/>
    <property type="match status" value="1"/>
</dbReference>
<dbReference type="Gene3D" id="1.10.760.10">
    <property type="entry name" value="Cytochrome c-like domain"/>
    <property type="match status" value="1"/>
</dbReference>
<dbReference type="InterPro" id="IPR011041">
    <property type="entry name" value="Quinoprot_gluc/sorb_DH_b-prop"/>
</dbReference>
<protein>
    <submittedName>
        <fullName evidence="9">ThuA domain-containing protein</fullName>
    </submittedName>
</protein>
<dbReference type="InterPro" id="IPR011042">
    <property type="entry name" value="6-blade_b-propeller_TolB-like"/>
</dbReference>
<dbReference type="CDD" id="cd00146">
    <property type="entry name" value="PKD"/>
    <property type="match status" value="1"/>
</dbReference>
<dbReference type="Pfam" id="PF00034">
    <property type="entry name" value="Cytochrom_C"/>
    <property type="match status" value="1"/>
</dbReference>
<dbReference type="Gene3D" id="3.40.50.880">
    <property type="match status" value="1"/>
</dbReference>
<dbReference type="InterPro" id="IPR036909">
    <property type="entry name" value="Cyt_c-like_dom_sf"/>
</dbReference>
<dbReference type="InterPro" id="IPR013783">
    <property type="entry name" value="Ig-like_fold"/>
</dbReference>
<keyword evidence="2 6" id="KW-0349">Heme</keyword>
<keyword evidence="1" id="KW-0813">Transport</keyword>
<dbReference type="SMART" id="SM00089">
    <property type="entry name" value="PKD"/>
    <property type="match status" value="1"/>
</dbReference>
<dbReference type="InterPro" id="IPR000601">
    <property type="entry name" value="PKD_dom"/>
</dbReference>
<evidence type="ECO:0000256" key="2">
    <source>
        <dbReference type="ARBA" id="ARBA00022617"/>
    </source>
</evidence>
<dbReference type="Gene3D" id="2.60.40.10">
    <property type="entry name" value="Immunoglobulins"/>
    <property type="match status" value="1"/>
</dbReference>
<feature type="domain" description="PKD" evidence="7">
    <location>
        <begin position="700"/>
        <end position="782"/>
    </location>
</feature>
<dbReference type="Pfam" id="PF07995">
    <property type="entry name" value="GSDH"/>
    <property type="match status" value="1"/>
</dbReference>
<evidence type="ECO:0000256" key="3">
    <source>
        <dbReference type="ARBA" id="ARBA00022723"/>
    </source>
</evidence>
<keyword evidence="10" id="KW-1185">Reference proteome</keyword>
<dbReference type="InterPro" id="IPR029010">
    <property type="entry name" value="ThuA-like"/>
</dbReference>
<dbReference type="InterPro" id="IPR002324">
    <property type="entry name" value="Cyt_c_ID"/>
</dbReference>
<dbReference type="InterPro" id="IPR012938">
    <property type="entry name" value="Glc/Sorbosone_DH"/>
</dbReference>
<evidence type="ECO:0000256" key="5">
    <source>
        <dbReference type="ARBA" id="ARBA00023004"/>
    </source>
</evidence>
<keyword evidence="3 6" id="KW-0479">Metal-binding</keyword>
<dbReference type="Gene3D" id="2.120.10.30">
    <property type="entry name" value="TolB, C-terminal domain"/>
    <property type="match status" value="1"/>
</dbReference>
<evidence type="ECO:0000256" key="4">
    <source>
        <dbReference type="ARBA" id="ARBA00022982"/>
    </source>
</evidence>
<evidence type="ECO:0000259" key="7">
    <source>
        <dbReference type="PROSITE" id="PS50093"/>
    </source>
</evidence>
<dbReference type="SUPFAM" id="SSF46626">
    <property type="entry name" value="Cytochrome c"/>
    <property type="match status" value="1"/>
</dbReference>
<dbReference type="SUPFAM" id="SSF49299">
    <property type="entry name" value="PKD domain"/>
    <property type="match status" value="1"/>
</dbReference>
<dbReference type="PRINTS" id="PR00606">
    <property type="entry name" value="CYTCHROMECID"/>
</dbReference>
<dbReference type="InterPro" id="IPR029062">
    <property type="entry name" value="Class_I_gatase-like"/>
</dbReference>
<dbReference type="Pfam" id="PF18911">
    <property type="entry name" value="PKD_4"/>
    <property type="match status" value="1"/>
</dbReference>
<dbReference type="Proteomes" id="UP001172082">
    <property type="component" value="Unassembled WGS sequence"/>
</dbReference>
<dbReference type="PANTHER" id="PTHR40469:SF2">
    <property type="entry name" value="GALACTOSE-BINDING DOMAIN-LIKE SUPERFAMILY PROTEIN"/>
    <property type="match status" value="1"/>
</dbReference>
<dbReference type="PROSITE" id="PS50093">
    <property type="entry name" value="PKD"/>
    <property type="match status" value="1"/>
</dbReference>
<dbReference type="SUPFAM" id="SSF50952">
    <property type="entry name" value="Soluble quinoprotein glucose dehydrogenase"/>
    <property type="match status" value="1"/>
</dbReference>
<sequence>MLKKLKKFGKTTLAVAVLTGCFFSCDSNKRDEKRILVFSKTAGFRHGSIGVGKTAIQKLGSENDFKVDTTENAEHFTEENLTKYSAVVFLNTTMDILDHYQQADFERYIQAGGGFVGVHAASDTEYHWPWYNKLVGGYFASHPRQQDAILNVVDKNHISTEFLPDQWKRFDEWYNFKSLNLDVNVLITIDENSYEGGANGEHHPMAWYHEYDGGRAFYTALGHTKESYEDSLFLKHLLGGIQWAIGENKLLDYSKAHSQRVPEENRFTKVVLDFNLNEPTEMAVFNDERILFIERKGKVKLYKPDLDSTFVIADFDVYHEQEDGMMGLALDPNYEQNNWVYIFYSPPGDEPKQHLSRFEMIGDSLILESEIVMLEVPVQRDECCHTGGSMAFDPSGNLYLSTGDDTNPFESDGYAPIDERPGRGPWDAQKSSANTNDLRGKILRIHPEPDGTYTIPEGNLFPEGTPNTRPEIFVMGCRNPYRISVDKKTGVLYWGDVGPDAGKDSETRGPKGLDEINRAEVAGFYGWPYFRGNNQAYADYNFATKEVGDYFNPKAPINDSPFNTGLRELPPSQKSLIWYSYDKSGEFPIVKTGGKNPMAGPVFYSDMYPGSKESFPSYFNNKLFIYEWMRGWIIVVTFNENNELEKLEPFMPNTEFNNPIDLEMGPNGNMYLLEYGTGWFTQNKDARLCRIEYNDGNRPPIVELSADKTIGSAPLSVNFSAEGTIDYDNDALSYEWKFVAGGELVKEKNTSFTFNEPGIHKTRLRVTDAAGNVTTREIDIKVGNEPSEIAINIQGNRSFYWNNRKLQYNIEVADKEDGSLGNGIEVKDILVDFNYLDQGYDKTLVAQGHQIKEEPTISGVGKTLIDGSDCKACHKTDEKSIGPSYMQVAEKYAGKDGSIAYLADKIISGGGGVWGEQAMAAHPQISQNEAKEIVKYILSLKPSQQQSKYPTEGSYTTNEHLKTKNRGAYFIHAAYRDKGGDVIGPLTSEKTTMLRFNEIAASQAADKFKTNNFIVDNKKTVGLKHGSYLTFEHLDLTGIKSLTLGLGKNQNAKTGKIEIRIGSPDGKLIGSQTVDGQGSIKASTINIESVNDYQDIYIVGASEEDTQNILFGVSDIRFDVQ</sequence>
<feature type="domain" description="Cytochrome c" evidence="8">
    <location>
        <begin position="843"/>
        <end position="941"/>
    </location>
</feature>
<dbReference type="InterPro" id="IPR009056">
    <property type="entry name" value="Cyt_c-like_dom"/>
</dbReference>
<keyword evidence="5 6" id="KW-0408">Iron</keyword>
<evidence type="ECO:0000259" key="8">
    <source>
        <dbReference type="PROSITE" id="PS51007"/>
    </source>
</evidence>
<organism evidence="9 10">
    <name type="scientific">Splendidivirga corallicola</name>
    <dbReference type="NCBI Taxonomy" id="3051826"/>
    <lineage>
        <taxon>Bacteria</taxon>
        <taxon>Pseudomonadati</taxon>
        <taxon>Bacteroidota</taxon>
        <taxon>Cytophagia</taxon>
        <taxon>Cytophagales</taxon>
        <taxon>Splendidivirgaceae</taxon>
        <taxon>Splendidivirga</taxon>
    </lineage>
</organism>
<dbReference type="CDD" id="cd04084">
    <property type="entry name" value="CBM6_xylanase-like"/>
    <property type="match status" value="1"/>
</dbReference>
<name>A0ABT8KW92_9BACT</name>
<comment type="caution">
    <text evidence="9">The sequence shown here is derived from an EMBL/GenBank/DDBJ whole genome shotgun (WGS) entry which is preliminary data.</text>
</comment>
<keyword evidence="4" id="KW-0249">Electron transport</keyword>
<dbReference type="EMBL" id="JAUJEA010000012">
    <property type="protein sequence ID" value="MDN5204658.1"/>
    <property type="molecule type" value="Genomic_DNA"/>
</dbReference>
<gene>
    <name evidence="9" type="ORF">QQ008_24920</name>
</gene>
<dbReference type="InterPro" id="IPR022409">
    <property type="entry name" value="PKD/Chitinase_dom"/>
</dbReference>
<dbReference type="Gene3D" id="2.60.120.260">
    <property type="entry name" value="Galactose-binding domain-like"/>
    <property type="match status" value="1"/>
</dbReference>
<dbReference type="PANTHER" id="PTHR40469">
    <property type="entry name" value="SECRETED GLYCOSYL HYDROLASE"/>
    <property type="match status" value="1"/>
</dbReference>
<dbReference type="Pfam" id="PF03422">
    <property type="entry name" value="CBM_6"/>
    <property type="match status" value="1"/>
</dbReference>
<evidence type="ECO:0000313" key="9">
    <source>
        <dbReference type="EMBL" id="MDN5204658.1"/>
    </source>
</evidence>
<dbReference type="SUPFAM" id="SSF52317">
    <property type="entry name" value="Class I glutamine amidotransferase-like"/>
    <property type="match status" value="1"/>
</dbReference>
<dbReference type="PROSITE" id="PS51007">
    <property type="entry name" value="CYTC"/>
    <property type="match status" value="1"/>
</dbReference>
<proteinExistence type="predicted"/>
<evidence type="ECO:0000256" key="1">
    <source>
        <dbReference type="ARBA" id="ARBA00022448"/>
    </source>
</evidence>
<accession>A0ABT8KW92</accession>
<dbReference type="InterPro" id="IPR035986">
    <property type="entry name" value="PKD_dom_sf"/>
</dbReference>
<dbReference type="RefSeq" id="WP_346754682.1">
    <property type="nucleotide sequence ID" value="NZ_JAUJEA010000012.1"/>
</dbReference>